<dbReference type="Pfam" id="PF00583">
    <property type="entry name" value="Acetyltransf_1"/>
    <property type="match status" value="1"/>
</dbReference>
<dbReference type="SUPFAM" id="SSF55729">
    <property type="entry name" value="Acyl-CoA N-acyltransferases (Nat)"/>
    <property type="match status" value="1"/>
</dbReference>
<dbReference type="InterPro" id="IPR016181">
    <property type="entry name" value="Acyl_CoA_acyltransferase"/>
</dbReference>
<name>A0A3S3YFS7_9RHOB</name>
<dbReference type="Gene3D" id="3.40.630.30">
    <property type="match status" value="1"/>
</dbReference>
<evidence type="ECO:0000259" key="1">
    <source>
        <dbReference type="PROSITE" id="PS51186"/>
    </source>
</evidence>
<sequence>MEIRPENRRESDQISALITAAFETAPHSDGTEAAIVQRLREAGGLSLSLVAHDGAEILGHIAFSPVTITAEPGGWYGLAPLSVRPDMQGQGVGSALLREGLSLLRSRGAAGVVVLGDPGYYGRFGFASHEGLTFTGPPPEYFQALSFGDSVPSGEVAYHPAFLG</sequence>
<feature type="domain" description="N-acetyltransferase" evidence="1">
    <location>
        <begin position="1"/>
        <end position="152"/>
    </location>
</feature>
<dbReference type="OrthoDB" id="9797178at2"/>
<reference evidence="2 3" key="1">
    <citation type="journal article" date="2015" name="Int. J. Syst. Evol. Microbiol.">
        <title>Gemmobacter intermedius sp. nov., isolated from a white stork (Ciconia ciconia).</title>
        <authorList>
            <person name="Kampfer P."/>
            <person name="Jerzak L."/>
            <person name="Wilharm G."/>
            <person name="Golke J."/>
            <person name="Busse H.J."/>
            <person name="Glaeser S.P."/>
        </authorList>
    </citation>
    <scope>NUCLEOTIDE SEQUENCE [LARGE SCALE GENOMIC DNA]</scope>
    <source>
        <strain evidence="2 3">119/4</strain>
    </source>
</reference>
<dbReference type="CDD" id="cd04301">
    <property type="entry name" value="NAT_SF"/>
    <property type="match status" value="1"/>
</dbReference>
<dbReference type="EMBL" id="SBLC01000021">
    <property type="protein sequence ID" value="RWY39586.1"/>
    <property type="molecule type" value="Genomic_DNA"/>
</dbReference>
<dbReference type="AlphaFoldDB" id="A0A3S3YFS7"/>
<keyword evidence="3" id="KW-1185">Reference proteome</keyword>
<evidence type="ECO:0000313" key="2">
    <source>
        <dbReference type="EMBL" id="RWY39586.1"/>
    </source>
</evidence>
<gene>
    <name evidence="2" type="ORF">EP867_13695</name>
</gene>
<dbReference type="InterPro" id="IPR000182">
    <property type="entry name" value="GNAT_dom"/>
</dbReference>
<organism evidence="2 3">
    <name type="scientific">Falsigemmobacter intermedius</name>
    <dbReference type="NCBI Taxonomy" id="1553448"/>
    <lineage>
        <taxon>Bacteria</taxon>
        <taxon>Pseudomonadati</taxon>
        <taxon>Pseudomonadota</taxon>
        <taxon>Alphaproteobacteria</taxon>
        <taxon>Rhodobacterales</taxon>
        <taxon>Paracoccaceae</taxon>
        <taxon>Falsigemmobacter</taxon>
    </lineage>
</organism>
<protein>
    <submittedName>
        <fullName evidence="2">N-acetyltransferase</fullName>
    </submittedName>
</protein>
<comment type="caution">
    <text evidence="2">The sequence shown here is derived from an EMBL/GenBank/DDBJ whole genome shotgun (WGS) entry which is preliminary data.</text>
</comment>
<evidence type="ECO:0000313" key="3">
    <source>
        <dbReference type="Proteomes" id="UP000287168"/>
    </source>
</evidence>
<dbReference type="RefSeq" id="WP_128490052.1">
    <property type="nucleotide sequence ID" value="NZ_JBHLXB010000054.1"/>
</dbReference>
<dbReference type="GO" id="GO:0016747">
    <property type="term" value="F:acyltransferase activity, transferring groups other than amino-acyl groups"/>
    <property type="evidence" value="ECO:0007669"/>
    <property type="project" value="InterPro"/>
</dbReference>
<keyword evidence="2" id="KW-0808">Transferase</keyword>
<dbReference type="Proteomes" id="UP000287168">
    <property type="component" value="Unassembled WGS sequence"/>
</dbReference>
<proteinExistence type="predicted"/>
<dbReference type="PROSITE" id="PS51186">
    <property type="entry name" value="GNAT"/>
    <property type="match status" value="1"/>
</dbReference>
<accession>A0A3S3YFS7</accession>